<feature type="transmembrane region" description="Helical" evidence="1">
    <location>
        <begin position="7"/>
        <end position="29"/>
    </location>
</feature>
<proteinExistence type="predicted"/>
<keyword evidence="1" id="KW-1133">Transmembrane helix</keyword>
<sequence length="211" mass="24899">MIKVKDTLGIISMIIFVITLSIAVTIWFIPLYQITIQTQNIPESLGLTYDKLMDNYYALLQYLHFPWIQELNLPDFISSENGLLHFFEVKLLFYLNYSVLLIAFVSTFFYLKFVKRTGRIWVLIKPFFFASLIPPVLLFFLAVNFDSMFVSFHQIFFNNDAWIFNPATDPIINALPQDFFMYCFILFFILIETSFILGYQISKRKAFKTSK</sequence>
<protein>
    <submittedName>
        <fullName evidence="2">COG4478, integral membrane protein</fullName>
    </submittedName>
</protein>
<feature type="transmembrane region" description="Helical" evidence="1">
    <location>
        <begin position="91"/>
        <end position="111"/>
    </location>
</feature>
<keyword evidence="1" id="KW-0472">Membrane</keyword>
<feature type="transmembrane region" description="Helical" evidence="1">
    <location>
        <begin position="179"/>
        <end position="201"/>
    </location>
</feature>
<feature type="transmembrane region" description="Helical" evidence="1">
    <location>
        <begin position="123"/>
        <end position="143"/>
    </location>
</feature>
<accession>A0A1R4K6X2</accession>
<keyword evidence="1" id="KW-0812">Transmembrane</keyword>
<dbReference type="Proteomes" id="UP000195611">
    <property type="component" value="Unassembled WGS sequence"/>
</dbReference>
<dbReference type="InterPro" id="IPR010178">
    <property type="entry name" value="Lit"/>
</dbReference>
<reference evidence="2 3" key="1">
    <citation type="submission" date="2017-02" db="EMBL/GenBank/DDBJ databases">
        <authorList>
            <person name="Peterson S.W."/>
        </authorList>
    </citation>
    <scope>NUCLEOTIDE SEQUENCE [LARGE SCALE GENOMIC DNA]</scope>
    <source>
        <strain evidence="2 3">42ea</strain>
    </source>
</reference>
<evidence type="ECO:0000256" key="1">
    <source>
        <dbReference type="SAM" id="Phobius"/>
    </source>
</evidence>
<evidence type="ECO:0000313" key="3">
    <source>
        <dbReference type="Proteomes" id="UP000195611"/>
    </source>
</evidence>
<gene>
    <name evidence="2" type="ORF">FM115_08335</name>
</gene>
<dbReference type="NCBIfam" id="TIGR01906">
    <property type="entry name" value="integ_TIGR01906"/>
    <property type="match status" value="1"/>
</dbReference>
<name>A0A1R4K6X2_9LACT</name>
<dbReference type="AlphaFoldDB" id="A0A1R4K6X2"/>
<dbReference type="EMBL" id="FUKW01000115">
    <property type="protein sequence ID" value="SJN39865.1"/>
    <property type="molecule type" value="Genomic_DNA"/>
</dbReference>
<organism evidence="2 3">
    <name type="scientific">Marinilactibacillus psychrotolerans 42ea</name>
    <dbReference type="NCBI Taxonomy" id="1255609"/>
    <lineage>
        <taxon>Bacteria</taxon>
        <taxon>Bacillati</taxon>
        <taxon>Bacillota</taxon>
        <taxon>Bacilli</taxon>
        <taxon>Lactobacillales</taxon>
        <taxon>Carnobacteriaceae</taxon>
        <taxon>Marinilactibacillus</taxon>
    </lineage>
</organism>
<evidence type="ECO:0000313" key="2">
    <source>
        <dbReference type="EMBL" id="SJN39865.1"/>
    </source>
</evidence>
<dbReference type="RefSeq" id="WP_226910165.1">
    <property type="nucleotide sequence ID" value="NZ_FUKW01000115.1"/>
</dbReference>
<dbReference type="Pfam" id="PF07314">
    <property type="entry name" value="Lit"/>
    <property type="match status" value="1"/>
</dbReference>